<proteinExistence type="inferred from homology"/>
<keyword evidence="6" id="KW-0560">Oxidoreductase</keyword>
<dbReference type="CDD" id="cd00567">
    <property type="entry name" value="ACAD"/>
    <property type="match status" value="1"/>
</dbReference>
<dbReference type="RefSeq" id="WP_378267399.1">
    <property type="nucleotide sequence ID" value="NZ_JBHUKR010000011.1"/>
</dbReference>
<dbReference type="Proteomes" id="UP001597417">
    <property type="component" value="Unassembled WGS sequence"/>
</dbReference>
<comment type="similarity">
    <text evidence="2">Belongs to the acyl-CoA dehydrogenase family.</text>
</comment>
<dbReference type="PANTHER" id="PTHR43884">
    <property type="entry name" value="ACYL-COA DEHYDROGENASE"/>
    <property type="match status" value="1"/>
</dbReference>
<dbReference type="InterPro" id="IPR037069">
    <property type="entry name" value="AcylCoA_DH/ox_N_sf"/>
</dbReference>
<keyword evidence="3" id="KW-0285">Flavoprotein</keyword>
<evidence type="ECO:0000256" key="3">
    <source>
        <dbReference type="ARBA" id="ARBA00022630"/>
    </source>
</evidence>
<comment type="caution">
    <text evidence="6">The sequence shown here is derived from an EMBL/GenBank/DDBJ whole genome shotgun (WGS) entry which is preliminary data.</text>
</comment>
<organism evidence="6 7">
    <name type="scientific">Amycolatopsis pigmentata</name>
    <dbReference type="NCBI Taxonomy" id="450801"/>
    <lineage>
        <taxon>Bacteria</taxon>
        <taxon>Bacillati</taxon>
        <taxon>Actinomycetota</taxon>
        <taxon>Actinomycetes</taxon>
        <taxon>Pseudonocardiales</taxon>
        <taxon>Pseudonocardiaceae</taxon>
        <taxon>Amycolatopsis</taxon>
    </lineage>
</organism>
<name>A0ABW5FWJ6_9PSEU</name>
<accession>A0ABW5FWJ6</accession>
<dbReference type="InterPro" id="IPR009075">
    <property type="entry name" value="AcylCo_DH/oxidase_C"/>
</dbReference>
<dbReference type="InterPro" id="IPR046373">
    <property type="entry name" value="Acyl-CoA_Oxase/DH_mid-dom_sf"/>
</dbReference>
<protein>
    <submittedName>
        <fullName evidence="6">Acyl-CoA dehydrogenase</fullName>
        <ecNumber evidence="6">1.3.8.-</ecNumber>
    </submittedName>
</protein>
<feature type="domain" description="Acyl-CoA dehydrogenase/oxidase C-terminal" evidence="5">
    <location>
        <begin position="235"/>
        <end position="369"/>
    </location>
</feature>
<dbReference type="Gene3D" id="2.40.110.10">
    <property type="entry name" value="Butyryl-CoA Dehydrogenase, subunit A, domain 2"/>
    <property type="match status" value="1"/>
</dbReference>
<dbReference type="SUPFAM" id="SSF56645">
    <property type="entry name" value="Acyl-CoA dehydrogenase NM domain-like"/>
    <property type="match status" value="1"/>
</dbReference>
<reference evidence="7" key="1">
    <citation type="journal article" date="2019" name="Int. J. Syst. Evol. Microbiol.">
        <title>The Global Catalogue of Microorganisms (GCM) 10K type strain sequencing project: providing services to taxonomists for standard genome sequencing and annotation.</title>
        <authorList>
            <consortium name="The Broad Institute Genomics Platform"/>
            <consortium name="The Broad Institute Genome Sequencing Center for Infectious Disease"/>
            <person name="Wu L."/>
            <person name="Ma J."/>
        </authorList>
    </citation>
    <scope>NUCLEOTIDE SEQUENCE [LARGE SCALE GENOMIC DNA]</scope>
    <source>
        <strain evidence="7">CGMCC 4.7645</strain>
    </source>
</reference>
<evidence type="ECO:0000259" key="5">
    <source>
        <dbReference type="Pfam" id="PF00441"/>
    </source>
</evidence>
<comment type="cofactor">
    <cofactor evidence="1">
        <name>FAD</name>
        <dbReference type="ChEBI" id="CHEBI:57692"/>
    </cofactor>
</comment>
<dbReference type="SUPFAM" id="SSF47203">
    <property type="entry name" value="Acyl-CoA dehydrogenase C-terminal domain-like"/>
    <property type="match status" value="1"/>
</dbReference>
<evidence type="ECO:0000256" key="4">
    <source>
        <dbReference type="ARBA" id="ARBA00022827"/>
    </source>
</evidence>
<dbReference type="GO" id="GO:0016491">
    <property type="term" value="F:oxidoreductase activity"/>
    <property type="evidence" value="ECO:0007669"/>
    <property type="project" value="UniProtKB-KW"/>
</dbReference>
<dbReference type="PANTHER" id="PTHR43884:SF19">
    <property type="entry name" value="ACYL-COA DEHYDROGENASE FADE4-RELATED"/>
    <property type="match status" value="1"/>
</dbReference>
<evidence type="ECO:0000313" key="7">
    <source>
        <dbReference type="Proteomes" id="UP001597417"/>
    </source>
</evidence>
<sequence length="569" mass="61333">MVIASALDRIAALERKFGDPFDSANPLGFREILASDERGERFVPGERALDEFAMNAELVPHALGGRFTHLDDLVAVGRAVSRRDPGLNAGYLTSSLLAGVCVWLAGDDDQRRQVAETLLAGHRLACAYHELDHGNDFTAAEFTARFVGDRLVLDGRKEVIANVDRAEALVLFAATGGTQPAQAHSQLLLRRRDLTGARVTALPRFGTVGLRGVHLGGIAFDTAPVGSDRVLGRLGRGTENTMKAFQLTRIALPAMMTSVVDTALRCTVRHLRGRTLYGNAAIDLPHLKSTLVDVFVTLLAADAFATTAARSLHVYPGEGALHAAVVKYQLPTLLLEAMNKLAMILGAHSYLREGPTAIFQKLMRDIRAIGVVHIGRAACRMTLLPQFPLLARRSWGTEDAAEESLFTLGTDLPPLEFTRLRVTGNGHDHLFGGLEVGLAALSGDTTPDGRLVRASAESLAEESRELRSAVAELSTSDFAVDAPPSAARIVDRYVRLALAGVCLETWRHNRESTGGWLSAWAVAVLARLAGDRSPGQLSGKVEDRLFTELLDRCVGNFDLGLSGYPVFEA</sequence>
<dbReference type="EMBL" id="JBHUKR010000011">
    <property type="protein sequence ID" value="MFD2419409.1"/>
    <property type="molecule type" value="Genomic_DNA"/>
</dbReference>
<dbReference type="Pfam" id="PF00441">
    <property type="entry name" value="Acyl-CoA_dh_1"/>
    <property type="match status" value="1"/>
</dbReference>
<keyword evidence="7" id="KW-1185">Reference proteome</keyword>
<gene>
    <name evidence="6" type="ORF">ACFSXZ_24060</name>
</gene>
<dbReference type="EC" id="1.3.8.-" evidence="6"/>
<keyword evidence="4" id="KW-0274">FAD</keyword>
<dbReference type="Gene3D" id="1.20.140.10">
    <property type="entry name" value="Butyryl-CoA Dehydrogenase, subunit A, domain 3"/>
    <property type="match status" value="1"/>
</dbReference>
<evidence type="ECO:0000313" key="6">
    <source>
        <dbReference type="EMBL" id="MFD2419409.1"/>
    </source>
</evidence>
<dbReference type="InterPro" id="IPR009100">
    <property type="entry name" value="AcylCoA_DH/oxidase_NM_dom_sf"/>
</dbReference>
<dbReference type="InterPro" id="IPR036250">
    <property type="entry name" value="AcylCo_DH-like_C"/>
</dbReference>
<evidence type="ECO:0000256" key="2">
    <source>
        <dbReference type="ARBA" id="ARBA00009347"/>
    </source>
</evidence>
<dbReference type="Gene3D" id="1.10.540.10">
    <property type="entry name" value="Acyl-CoA dehydrogenase/oxidase, N-terminal domain"/>
    <property type="match status" value="1"/>
</dbReference>
<evidence type="ECO:0000256" key="1">
    <source>
        <dbReference type="ARBA" id="ARBA00001974"/>
    </source>
</evidence>